<dbReference type="EMBL" id="GL877404">
    <property type="protein sequence ID" value="ELA48445.1"/>
    <property type="molecule type" value="Genomic_DNA"/>
</dbReference>
<evidence type="ECO:0000313" key="2">
    <source>
        <dbReference type="Proteomes" id="UP000011081"/>
    </source>
</evidence>
<protein>
    <submittedName>
        <fullName evidence="1">Uncharacterized protein</fullName>
    </submittedName>
</protein>
<dbReference type="HOGENOM" id="CLU_2211948_0_0_1"/>
<dbReference type="AlphaFoldDB" id="L2GZE8"/>
<accession>L2GZE8</accession>
<dbReference type="GeneID" id="19877946"/>
<evidence type="ECO:0000313" key="1">
    <source>
        <dbReference type="EMBL" id="ELA48445.1"/>
    </source>
</evidence>
<reference evidence="2" key="1">
    <citation type="submission" date="2011-03" db="EMBL/GenBank/DDBJ databases">
        <title>The genome sequence of Vavraia culicis strain floridensis.</title>
        <authorList>
            <consortium name="The Broad Institute Genome Sequencing Platform"/>
            <person name="Cuomo C."/>
            <person name="Becnel J."/>
            <person name="Sanscrainte N."/>
            <person name="Young S.K."/>
            <person name="Zeng Q."/>
            <person name="Gargeya S."/>
            <person name="Fitzgerald M."/>
            <person name="Haas B."/>
            <person name="Abouelleil A."/>
            <person name="Alvarado L."/>
            <person name="Arachchi H.M."/>
            <person name="Berlin A."/>
            <person name="Chapman S.B."/>
            <person name="Gearin G."/>
            <person name="Goldberg J."/>
            <person name="Griggs A."/>
            <person name="Gujja S."/>
            <person name="Hansen M."/>
            <person name="Heiman D."/>
            <person name="Howarth C."/>
            <person name="Larimer J."/>
            <person name="Lui A."/>
            <person name="MacDonald P.J.P."/>
            <person name="McCowen C."/>
            <person name="Montmayeur A."/>
            <person name="Murphy C."/>
            <person name="Neiman D."/>
            <person name="Pearson M."/>
            <person name="Priest M."/>
            <person name="Roberts A."/>
            <person name="Saif S."/>
            <person name="Shea T."/>
            <person name="Sisk P."/>
            <person name="Stolte C."/>
            <person name="Sykes S."/>
            <person name="Wortman J."/>
            <person name="Nusbaum C."/>
            <person name="Birren B."/>
        </authorList>
    </citation>
    <scope>NUCLEOTIDE SEQUENCE [LARGE SCALE GENOMIC DNA]</scope>
    <source>
        <strain evidence="2">floridensis</strain>
    </source>
</reference>
<dbReference type="VEuPathDB" id="MicrosporidiaDB:VCUG_00054"/>
<gene>
    <name evidence="1" type="ORF">VCUG_00054</name>
</gene>
<sequence length="107" mass="12723">MFYSLVLVGYLKLRELIMPQFIAVSLQDRIFPCTEEETLFPRHNICKYFAAILLAFNHIYSLLSHTFLPTEISKLWILQINCYLRQMFSIHECTISVCKAERKLDCW</sequence>
<organism evidence="1 2">
    <name type="scientific">Vavraia culicis (isolate floridensis)</name>
    <name type="common">Microsporidian parasite</name>
    <dbReference type="NCBI Taxonomy" id="948595"/>
    <lineage>
        <taxon>Eukaryota</taxon>
        <taxon>Fungi</taxon>
        <taxon>Fungi incertae sedis</taxon>
        <taxon>Microsporidia</taxon>
        <taxon>Pleistophoridae</taxon>
        <taxon>Vavraia</taxon>
    </lineage>
</organism>
<dbReference type="InParanoid" id="L2GZE8"/>
<keyword evidence="2" id="KW-1185">Reference proteome</keyword>
<proteinExistence type="predicted"/>
<name>L2GZE8_VAVCU</name>
<dbReference type="Proteomes" id="UP000011081">
    <property type="component" value="Unassembled WGS sequence"/>
</dbReference>
<dbReference type="RefSeq" id="XP_008073075.1">
    <property type="nucleotide sequence ID" value="XM_008074884.1"/>
</dbReference>